<evidence type="ECO:0000259" key="12">
    <source>
        <dbReference type="PROSITE" id="PS51712"/>
    </source>
</evidence>
<evidence type="ECO:0000256" key="5">
    <source>
        <dbReference type="ARBA" id="ARBA00022741"/>
    </source>
</evidence>
<dbReference type="FunFam" id="3.40.50.300:FF:000057">
    <property type="entry name" value="GTPase Der"/>
    <property type="match status" value="1"/>
</dbReference>
<evidence type="ECO:0000256" key="6">
    <source>
        <dbReference type="ARBA" id="ARBA00023134"/>
    </source>
</evidence>
<evidence type="ECO:0000256" key="2">
    <source>
        <dbReference type="ARBA" id="ARBA00020953"/>
    </source>
</evidence>
<dbReference type="PIRSF" id="PIRSF006485">
    <property type="entry name" value="GTP-binding_EngA"/>
    <property type="match status" value="1"/>
</dbReference>
<feature type="binding site" evidence="8">
    <location>
        <begin position="83"/>
        <end position="87"/>
    </location>
    <ligand>
        <name>GTP</name>
        <dbReference type="ChEBI" id="CHEBI:37565"/>
        <label>1</label>
    </ligand>
</feature>
<dbReference type="FunFam" id="3.40.50.300:FF:000040">
    <property type="entry name" value="GTPase Der"/>
    <property type="match status" value="1"/>
</dbReference>
<feature type="binding site" evidence="8">
    <location>
        <begin position="341"/>
        <end position="344"/>
    </location>
    <ligand>
        <name>GTP</name>
        <dbReference type="ChEBI" id="CHEBI:37565"/>
        <label>2</label>
    </ligand>
</feature>
<dbReference type="GO" id="GO:0042254">
    <property type="term" value="P:ribosome biogenesis"/>
    <property type="evidence" value="ECO:0007669"/>
    <property type="project" value="UniProtKB-KW"/>
</dbReference>
<dbReference type="InterPro" id="IPR005225">
    <property type="entry name" value="Small_GTP-bd"/>
</dbReference>
<dbReference type="PANTHER" id="PTHR43834">
    <property type="entry name" value="GTPASE DER"/>
    <property type="match status" value="1"/>
</dbReference>
<dbReference type="FunFam" id="3.30.300.20:FF:000004">
    <property type="entry name" value="GTPase Der"/>
    <property type="match status" value="1"/>
</dbReference>
<dbReference type="STRING" id="51670.SAMN04488557_2410"/>
<name>A0A1I7NJ98_9HYPH</name>
<dbReference type="Pfam" id="PF01926">
    <property type="entry name" value="MMR_HSR1"/>
    <property type="match status" value="2"/>
</dbReference>
<dbReference type="NCBIfam" id="TIGR03594">
    <property type="entry name" value="GTPase_EngA"/>
    <property type="match status" value="1"/>
</dbReference>
<feature type="compositionally biased region" description="Basic and acidic residues" evidence="11">
    <location>
        <begin position="209"/>
        <end position="219"/>
    </location>
</feature>
<dbReference type="PANTHER" id="PTHR43834:SF6">
    <property type="entry name" value="GTPASE DER"/>
    <property type="match status" value="1"/>
</dbReference>
<accession>A0A1I7NJ98</accession>
<proteinExistence type="inferred from homology"/>
<dbReference type="Gene3D" id="3.40.50.300">
    <property type="entry name" value="P-loop containing nucleotide triphosphate hydrolases"/>
    <property type="match status" value="2"/>
</dbReference>
<evidence type="ECO:0000256" key="1">
    <source>
        <dbReference type="ARBA" id="ARBA00008279"/>
    </source>
</evidence>
<dbReference type="Pfam" id="PF14714">
    <property type="entry name" value="KH_dom-like"/>
    <property type="match status" value="1"/>
</dbReference>
<dbReference type="NCBIfam" id="TIGR00231">
    <property type="entry name" value="small_GTP"/>
    <property type="match status" value="2"/>
</dbReference>
<comment type="function">
    <text evidence="8 10">GTPase that plays an essential role in the late steps of ribosome biogenesis.</text>
</comment>
<evidence type="ECO:0000256" key="3">
    <source>
        <dbReference type="ARBA" id="ARBA00022517"/>
    </source>
</evidence>
<dbReference type="HAMAP" id="MF_00195">
    <property type="entry name" value="GTPase_Der"/>
    <property type="match status" value="1"/>
</dbReference>
<dbReference type="CDD" id="cd01894">
    <property type="entry name" value="EngA1"/>
    <property type="match status" value="1"/>
</dbReference>
<feature type="binding site" evidence="8">
    <location>
        <begin position="229"/>
        <end position="236"/>
    </location>
    <ligand>
        <name>GTP</name>
        <dbReference type="ChEBI" id="CHEBI:37565"/>
        <label>2</label>
    </ligand>
</feature>
<dbReference type="GO" id="GO:0005525">
    <property type="term" value="F:GTP binding"/>
    <property type="evidence" value="ECO:0007669"/>
    <property type="project" value="UniProtKB-UniRule"/>
</dbReference>
<dbReference type="SUPFAM" id="SSF52540">
    <property type="entry name" value="P-loop containing nucleoside triphosphate hydrolases"/>
    <property type="match status" value="2"/>
</dbReference>
<feature type="binding site" evidence="8">
    <location>
        <begin position="146"/>
        <end position="149"/>
    </location>
    <ligand>
        <name>GTP</name>
        <dbReference type="ChEBI" id="CHEBI:37565"/>
        <label>1</label>
    </ligand>
</feature>
<evidence type="ECO:0000256" key="9">
    <source>
        <dbReference type="PROSITE-ProRule" id="PRU01049"/>
    </source>
</evidence>
<evidence type="ECO:0000256" key="11">
    <source>
        <dbReference type="SAM" id="MobiDB-lite"/>
    </source>
</evidence>
<dbReference type="AlphaFoldDB" id="A0A1I7NJ98"/>
<gene>
    <name evidence="8" type="primary">der</name>
    <name evidence="13" type="ORF">SAMN04488557_2410</name>
</gene>
<keyword evidence="3 8" id="KW-0690">Ribosome biogenesis</keyword>
<dbReference type="EMBL" id="FPCH01000002">
    <property type="protein sequence ID" value="SFV34732.1"/>
    <property type="molecule type" value="Genomic_DNA"/>
</dbReference>
<feature type="domain" description="EngA-type G" evidence="12">
    <location>
        <begin position="30"/>
        <end position="194"/>
    </location>
</feature>
<comment type="subunit">
    <text evidence="8">Associates with the 50S ribosomal subunit.</text>
</comment>
<evidence type="ECO:0000313" key="14">
    <source>
        <dbReference type="Proteomes" id="UP000199423"/>
    </source>
</evidence>
<feature type="binding site" evidence="8">
    <location>
        <begin position="276"/>
        <end position="280"/>
    </location>
    <ligand>
        <name>GTP</name>
        <dbReference type="ChEBI" id="CHEBI:37565"/>
        <label>2</label>
    </ligand>
</feature>
<dbReference type="Proteomes" id="UP000199423">
    <property type="component" value="Unassembled WGS sequence"/>
</dbReference>
<dbReference type="CDD" id="cd01895">
    <property type="entry name" value="EngA2"/>
    <property type="match status" value="1"/>
</dbReference>
<dbReference type="InterPro" id="IPR027417">
    <property type="entry name" value="P-loop_NTPase"/>
</dbReference>
<dbReference type="InterPro" id="IPR016484">
    <property type="entry name" value="GTPase_Der"/>
</dbReference>
<organism evidence="13 14">
    <name type="scientific">Hyphomicrobium facile</name>
    <dbReference type="NCBI Taxonomy" id="51670"/>
    <lineage>
        <taxon>Bacteria</taxon>
        <taxon>Pseudomonadati</taxon>
        <taxon>Pseudomonadota</taxon>
        <taxon>Alphaproteobacteria</taxon>
        <taxon>Hyphomicrobiales</taxon>
        <taxon>Hyphomicrobiaceae</taxon>
        <taxon>Hyphomicrobium</taxon>
    </lineage>
</organism>
<dbReference type="InterPro" id="IPR032859">
    <property type="entry name" value="KH_dom-like"/>
</dbReference>
<sequence>MALRSHAERQRSPSNQFLFGSLLNRPAQTPVVAIVGRPNVGKSTLFNRLTGTRAALVSDLPGLTRDRRDGVADLYGNEIRLVDTAGLEEAQRGSIADRMRKQSEQAIATADLILFVIDARAGVTGSDKEFARIARQSGKPVVLVANKAEGHKGTDGVLDAFSLGLGAPIAISAEHGEGIGDLADDVLGALGLKPATVARKRRSGDTAADDEKPAEKPEREKRIRVAIVGRPNAGKSTLVNALLGEDRMITGPEPGLTRDSVSSDFEYKGQAIRLFDTAGLRRKAKITETAEKLSASDAVRSIRFAEVVVLLIDAERPFEHQDLTIGHRVVEEGRALVVAINKWDLVPEKQKTLRELKAKVAESLAQVPGVPLIAISARSESGLDHLMSAIAKTYETWNRRVSTAHLNRWLEGALSRHSPPAVHGRRIKIRYVTQLSTRPPTFVAFSQRAEALPQSYVKYLTNSLRETFDLPGVPVRFHLRKSDNPFAPDKR</sequence>
<evidence type="ECO:0000256" key="4">
    <source>
        <dbReference type="ARBA" id="ARBA00022737"/>
    </source>
</evidence>
<keyword evidence="4 10" id="KW-0677">Repeat</keyword>
<dbReference type="PROSITE" id="PS51712">
    <property type="entry name" value="G_ENGA"/>
    <property type="match status" value="2"/>
</dbReference>
<dbReference type="PRINTS" id="PR00326">
    <property type="entry name" value="GTP1OBG"/>
</dbReference>
<dbReference type="InterPro" id="IPR006073">
    <property type="entry name" value="GTP-bd"/>
</dbReference>
<dbReference type="InterPro" id="IPR031166">
    <property type="entry name" value="G_ENGA"/>
</dbReference>
<keyword evidence="6 8" id="KW-0342">GTP-binding</keyword>
<keyword evidence="5 8" id="KW-0547">Nucleotide-binding</keyword>
<evidence type="ECO:0000313" key="13">
    <source>
        <dbReference type="EMBL" id="SFV34732.1"/>
    </source>
</evidence>
<keyword evidence="14" id="KW-1185">Reference proteome</keyword>
<feature type="binding site" evidence="8">
    <location>
        <begin position="36"/>
        <end position="43"/>
    </location>
    <ligand>
        <name>GTP</name>
        <dbReference type="ChEBI" id="CHEBI:37565"/>
        <label>1</label>
    </ligand>
</feature>
<evidence type="ECO:0000256" key="7">
    <source>
        <dbReference type="ARBA" id="ARBA00032345"/>
    </source>
</evidence>
<reference evidence="14" key="1">
    <citation type="submission" date="2016-10" db="EMBL/GenBank/DDBJ databases">
        <authorList>
            <person name="Varghese N."/>
            <person name="Submissions S."/>
        </authorList>
    </citation>
    <scope>NUCLEOTIDE SEQUENCE [LARGE SCALE GENOMIC DNA]</scope>
    <source>
        <strain evidence="14">DSM 1565</strain>
    </source>
</reference>
<feature type="domain" description="EngA-type G" evidence="12">
    <location>
        <begin position="223"/>
        <end position="398"/>
    </location>
</feature>
<evidence type="ECO:0000256" key="10">
    <source>
        <dbReference type="RuleBase" id="RU004481"/>
    </source>
</evidence>
<feature type="region of interest" description="Disordered" evidence="11">
    <location>
        <begin position="198"/>
        <end position="219"/>
    </location>
</feature>
<dbReference type="Gene3D" id="3.30.300.20">
    <property type="match status" value="1"/>
</dbReference>
<evidence type="ECO:0000256" key="8">
    <source>
        <dbReference type="HAMAP-Rule" id="MF_00195"/>
    </source>
</evidence>
<protein>
    <recommendedName>
        <fullName evidence="2 8">GTPase Der</fullName>
    </recommendedName>
    <alternativeName>
        <fullName evidence="7 8">GTP-binding protein EngA</fullName>
    </alternativeName>
</protein>
<comment type="similarity">
    <text evidence="1 8 9 10">Belongs to the TRAFAC class TrmE-Era-EngA-EngB-Septin-like GTPase superfamily. EngA (Der) GTPase family.</text>
</comment>
<dbReference type="InterPro" id="IPR015946">
    <property type="entry name" value="KH_dom-like_a/b"/>
</dbReference>